<keyword evidence="8" id="KW-1185">Reference proteome</keyword>
<dbReference type="FunFam" id="3.30.160.60:FF:000100">
    <property type="entry name" value="Zinc finger 45-like"/>
    <property type="match status" value="1"/>
</dbReference>
<organism evidence="7 8">
    <name type="scientific">Phycomyces blakesleeanus (strain ATCC 8743b / DSM 1359 / FGSC 10004 / NBRC 33097 / NRRL 1555)</name>
    <dbReference type="NCBI Taxonomy" id="763407"/>
    <lineage>
        <taxon>Eukaryota</taxon>
        <taxon>Fungi</taxon>
        <taxon>Fungi incertae sedis</taxon>
        <taxon>Mucoromycota</taxon>
        <taxon>Mucoromycotina</taxon>
        <taxon>Mucoromycetes</taxon>
        <taxon>Mucorales</taxon>
        <taxon>Phycomycetaceae</taxon>
        <taxon>Phycomyces</taxon>
    </lineage>
</organism>
<dbReference type="SMART" id="SM00355">
    <property type="entry name" value="ZnF_C2H2"/>
    <property type="match status" value="2"/>
</dbReference>
<keyword evidence="1" id="KW-0479">Metal-binding</keyword>
<sequence>MNSDTPPFNNILRLDPYLPFEGCISNALKALSIQKDSLMTCTCSQCLKHTTAVTLPSQRTKHVSPLDQKIQRDNLIRKELDIKTRSLPKISQGHSFIYSRNNSQNKIHIPSSKRRYKHHPNVQDNIPPQKPSYVWRYVDPINLASQPEKCTGSRKHQCIYCPKTFPKKNNLIRHLRVHDPNPLTWNCETCNKPFGSKSNLTRHTKCNKLL</sequence>
<dbReference type="Gene3D" id="3.30.160.60">
    <property type="entry name" value="Classic Zinc Finger"/>
    <property type="match status" value="1"/>
</dbReference>
<dbReference type="SUPFAM" id="SSF57667">
    <property type="entry name" value="beta-beta-alpha zinc fingers"/>
    <property type="match status" value="1"/>
</dbReference>
<accession>A0A167QF26</accession>
<dbReference type="GO" id="GO:0008270">
    <property type="term" value="F:zinc ion binding"/>
    <property type="evidence" value="ECO:0007669"/>
    <property type="project" value="UniProtKB-KW"/>
</dbReference>
<dbReference type="InterPro" id="IPR036236">
    <property type="entry name" value="Znf_C2H2_sf"/>
</dbReference>
<evidence type="ECO:0000256" key="5">
    <source>
        <dbReference type="PROSITE-ProRule" id="PRU00042"/>
    </source>
</evidence>
<evidence type="ECO:0000259" key="6">
    <source>
        <dbReference type="PROSITE" id="PS50157"/>
    </source>
</evidence>
<dbReference type="RefSeq" id="XP_018297641.1">
    <property type="nucleotide sequence ID" value="XM_018430259.1"/>
</dbReference>
<dbReference type="Pfam" id="PF00096">
    <property type="entry name" value="zf-C2H2"/>
    <property type="match status" value="2"/>
</dbReference>
<name>A0A167QF26_PHYB8</name>
<dbReference type="AlphaFoldDB" id="A0A167QF26"/>
<gene>
    <name evidence="7" type="ORF">PHYBLDRAFT_139632</name>
</gene>
<protein>
    <submittedName>
        <fullName evidence="7">Zinc finger C2H2-type transcription factor</fullName>
    </submittedName>
</protein>
<dbReference type="PROSITE" id="PS50157">
    <property type="entry name" value="ZINC_FINGER_C2H2_2"/>
    <property type="match status" value="2"/>
</dbReference>
<dbReference type="InterPro" id="IPR013087">
    <property type="entry name" value="Znf_C2H2_type"/>
</dbReference>
<keyword evidence="3 5" id="KW-0863">Zinc-finger</keyword>
<dbReference type="InParanoid" id="A0A167QF26"/>
<evidence type="ECO:0000256" key="1">
    <source>
        <dbReference type="ARBA" id="ARBA00022723"/>
    </source>
</evidence>
<feature type="domain" description="C2H2-type" evidence="6">
    <location>
        <begin position="156"/>
        <end position="178"/>
    </location>
</feature>
<reference evidence="8" key="1">
    <citation type="submission" date="2015-06" db="EMBL/GenBank/DDBJ databases">
        <title>Expansion of signal transduction pathways in fungi by whole-genome duplication.</title>
        <authorList>
            <consortium name="DOE Joint Genome Institute"/>
            <person name="Corrochano L.M."/>
            <person name="Kuo A."/>
            <person name="Marcet-Houben M."/>
            <person name="Polaino S."/>
            <person name="Salamov A."/>
            <person name="Villalobos J.M."/>
            <person name="Alvarez M.I."/>
            <person name="Avalos J."/>
            <person name="Benito E.P."/>
            <person name="Benoit I."/>
            <person name="Burger G."/>
            <person name="Camino L.P."/>
            <person name="Canovas D."/>
            <person name="Cerda-Olmedo E."/>
            <person name="Cheng J.-F."/>
            <person name="Dominguez A."/>
            <person name="Elias M."/>
            <person name="Eslava A.P."/>
            <person name="Glaser F."/>
            <person name="Grimwood J."/>
            <person name="Gutierrez G."/>
            <person name="Heitman J."/>
            <person name="Henrissat B."/>
            <person name="Iturriaga E.A."/>
            <person name="Lang B.F."/>
            <person name="Lavin J.L."/>
            <person name="Lee S."/>
            <person name="Li W."/>
            <person name="Lindquist E."/>
            <person name="Lopez-Garcia S."/>
            <person name="Luque E.M."/>
            <person name="Marcos A.T."/>
            <person name="Martin J."/>
            <person name="McCluskey K."/>
            <person name="Medina H.R."/>
            <person name="Miralles-Duran A."/>
            <person name="Miyazaki A."/>
            <person name="Munoz-Torres E."/>
            <person name="Oguiza J.A."/>
            <person name="Ohm R."/>
            <person name="Olmedo M."/>
            <person name="Orejas M."/>
            <person name="Ortiz-Castellanos L."/>
            <person name="Pisabarro A.G."/>
            <person name="Rodriguez-Romero J."/>
            <person name="Ruiz-Herrera J."/>
            <person name="Ruiz-Vazquez R."/>
            <person name="Sanz C."/>
            <person name="Schackwitz W."/>
            <person name="Schmutz J."/>
            <person name="Shahriari M."/>
            <person name="Shelest E."/>
            <person name="Silva-Franco F."/>
            <person name="Soanes D."/>
            <person name="Syed K."/>
            <person name="Tagua V.G."/>
            <person name="Talbot N.J."/>
            <person name="Thon M."/>
            <person name="De vries R.P."/>
            <person name="Wiebenga A."/>
            <person name="Yadav J.S."/>
            <person name="Braun E.L."/>
            <person name="Baker S."/>
            <person name="Garre V."/>
            <person name="Horwitz B."/>
            <person name="Torres-Martinez S."/>
            <person name="Idnurm A."/>
            <person name="Herrera-Estrella A."/>
            <person name="Gabaldon T."/>
            <person name="Grigoriev I.V."/>
        </authorList>
    </citation>
    <scope>NUCLEOTIDE SEQUENCE [LARGE SCALE GENOMIC DNA]</scope>
    <source>
        <strain evidence="8">NRRL 1555(-)</strain>
    </source>
</reference>
<dbReference type="OrthoDB" id="9947289at2759"/>
<dbReference type="Proteomes" id="UP000077315">
    <property type="component" value="Unassembled WGS sequence"/>
</dbReference>
<dbReference type="VEuPathDB" id="FungiDB:PHYBLDRAFT_139632"/>
<evidence type="ECO:0000313" key="8">
    <source>
        <dbReference type="Proteomes" id="UP000077315"/>
    </source>
</evidence>
<dbReference type="EMBL" id="KV440972">
    <property type="protein sequence ID" value="OAD79601.1"/>
    <property type="molecule type" value="Genomic_DNA"/>
</dbReference>
<dbReference type="STRING" id="763407.A0A167QF26"/>
<proteinExistence type="predicted"/>
<evidence type="ECO:0000313" key="7">
    <source>
        <dbReference type="EMBL" id="OAD79601.1"/>
    </source>
</evidence>
<dbReference type="GeneID" id="28991165"/>
<evidence type="ECO:0000256" key="4">
    <source>
        <dbReference type="ARBA" id="ARBA00022833"/>
    </source>
</evidence>
<dbReference type="PROSITE" id="PS00028">
    <property type="entry name" value="ZINC_FINGER_C2H2_1"/>
    <property type="match status" value="1"/>
</dbReference>
<evidence type="ECO:0000256" key="2">
    <source>
        <dbReference type="ARBA" id="ARBA00022737"/>
    </source>
</evidence>
<evidence type="ECO:0000256" key="3">
    <source>
        <dbReference type="ARBA" id="ARBA00022771"/>
    </source>
</evidence>
<feature type="domain" description="C2H2-type" evidence="6">
    <location>
        <begin position="185"/>
        <end position="210"/>
    </location>
</feature>
<keyword evidence="2" id="KW-0677">Repeat</keyword>
<keyword evidence="4" id="KW-0862">Zinc</keyword>